<dbReference type="InterPro" id="IPR014982">
    <property type="entry name" value="GSCFA"/>
</dbReference>
<dbReference type="Proteomes" id="UP001245285">
    <property type="component" value="Unassembled WGS sequence"/>
</dbReference>
<organism evidence="2 3">
    <name type="scientific">Autumnicola lenta</name>
    <dbReference type="NCBI Taxonomy" id="3075593"/>
    <lineage>
        <taxon>Bacteria</taxon>
        <taxon>Pseudomonadati</taxon>
        <taxon>Bacteroidota</taxon>
        <taxon>Flavobacteriia</taxon>
        <taxon>Flavobacteriales</taxon>
        <taxon>Flavobacteriaceae</taxon>
        <taxon>Autumnicola</taxon>
    </lineage>
</organism>
<feature type="domain" description="GSCFA" evidence="1">
    <location>
        <begin position="26"/>
        <end position="269"/>
    </location>
</feature>
<evidence type="ECO:0000313" key="3">
    <source>
        <dbReference type="Proteomes" id="UP001245285"/>
    </source>
</evidence>
<keyword evidence="3" id="KW-1185">Reference proteome</keyword>
<gene>
    <name evidence="2" type="ORF">RM545_04060</name>
</gene>
<reference evidence="2 3" key="1">
    <citation type="submission" date="2023-09" db="EMBL/GenBank/DDBJ databases">
        <authorList>
            <person name="Rey-Velasco X."/>
        </authorList>
    </citation>
    <scope>NUCLEOTIDE SEQUENCE [LARGE SCALE GENOMIC DNA]</scope>
    <source>
        <strain evidence="2 3">F260</strain>
    </source>
</reference>
<evidence type="ECO:0000313" key="2">
    <source>
        <dbReference type="EMBL" id="MDT0645852.1"/>
    </source>
</evidence>
<keyword evidence="2" id="KW-0378">Hydrolase</keyword>
<dbReference type="EC" id="3.1.-.-" evidence="2"/>
<protein>
    <submittedName>
        <fullName evidence="2">GSCFA domain-containing protein</fullName>
        <ecNumber evidence="2">3.1.-.-</ecNumber>
    </submittedName>
</protein>
<dbReference type="Pfam" id="PF08885">
    <property type="entry name" value="GSCFA"/>
    <property type="match status" value="1"/>
</dbReference>
<comment type="caution">
    <text evidence="2">The sequence shown here is derived from an EMBL/GenBank/DDBJ whole genome shotgun (WGS) entry which is preliminary data.</text>
</comment>
<name>A0ABU3CHZ3_9FLAO</name>
<sequence length="331" mass="39508">MERKEMEFRTKIPIADQEPKIDYNSKIFMLGSCFVENIGEKLEYYKFQNYRNPFGILFHPLAIENFLERVVSGYKYKDEDVFFHQGRWHSFEAHSELSNSNKKNLLRDLNSAIRKSGKFLKSATHVVITLGTAWGYRHDQQDRTVANCHKVPQKEFQKELMMVDDIRQSLLKILSYVHMINPKVSVIFNISPVRHLKDGFTENQWSKSNLVAALQQCLGEFRQNEEWKKTLSYFPSYEIVMDELRDYRFYAEDMIHPNSTAVDYIWSKFDEVWIEPDTNATKKEVEKVQRALNHRPFNSKSKEHQKFKDQLKERINKLESKFPHIRFARYK</sequence>
<dbReference type="GO" id="GO:0016787">
    <property type="term" value="F:hydrolase activity"/>
    <property type="evidence" value="ECO:0007669"/>
    <property type="project" value="UniProtKB-KW"/>
</dbReference>
<evidence type="ECO:0000259" key="1">
    <source>
        <dbReference type="Pfam" id="PF08885"/>
    </source>
</evidence>
<dbReference type="EMBL" id="JAVRHO010000004">
    <property type="protein sequence ID" value="MDT0645852.1"/>
    <property type="molecule type" value="Genomic_DNA"/>
</dbReference>
<proteinExistence type="predicted"/>
<dbReference type="RefSeq" id="WP_311494033.1">
    <property type="nucleotide sequence ID" value="NZ_JAVRHO010000004.1"/>
</dbReference>
<accession>A0ABU3CHZ3</accession>